<accession>A0A1Y0D7E0</accession>
<dbReference type="Proteomes" id="UP000243937">
    <property type="component" value="Chromosome"/>
</dbReference>
<dbReference type="AlphaFoldDB" id="A0A1Y0D7E0"/>
<feature type="transmembrane region" description="Helical" evidence="1">
    <location>
        <begin position="16"/>
        <end position="35"/>
    </location>
</feature>
<organism evidence="2 3">
    <name type="scientific">Oceanisphaera profunda</name>
    <dbReference type="NCBI Taxonomy" id="1416627"/>
    <lineage>
        <taxon>Bacteria</taxon>
        <taxon>Pseudomonadati</taxon>
        <taxon>Pseudomonadota</taxon>
        <taxon>Gammaproteobacteria</taxon>
        <taxon>Aeromonadales</taxon>
        <taxon>Aeromonadaceae</taxon>
        <taxon>Oceanisphaera</taxon>
    </lineage>
</organism>
<name>A0A1Y0D7E0_9GAMM</name>
<keyword evidence="1" id="KW-0812">Transmembrane</keyword>
<dbReference type="KEGG" id="opf:CBP31_11235"/>
<keyword evidence="3" id="KW-1185">Reference proteome</keyword>
<protein>
    <recommendedName>
        <fullName evidence="4">Pilus assembly protein</fullName>
    </recommendedName>
</protein>
<gene>
    <name evidence="2" type="ORF">CBP31_11235</name>
</gene>
<dbReference type="EMBL" id="CP021377">
    <property type="protein sequence ID" value="ART83117.1"/>
    <property type="molecule type" value="Genomic_DNA"/>
</dbReference>
<reference evidence="2 3" key="1">
    <citation type="journal article" date="2014" name="Int. J. Syst. Evol. Microbiol.">
        <title>Oceanisphaera profunda sp. nov., a marine bacterium isolated from deep-sea sediment, and emended description of the genus Oceanisphaera.</title>
        <authorList>
            <person name="Xu Z."/>
            <person name="Zhang X.Y."/>
            <person name="Su H.N."/>
            <person name="Yu Z.C."/>
            <person name="Liu C."/>
            <person name="Li H."/>
            <person name="Chen X.L."/>
            <person name="Song X.Y."/>
            <person name="Xie B.B."/>
            <person name="Qin Q.L."/>
            <person name="Zhou B.C."/>
            <person name="Shi M."/>
            <person name="Huang Y."/>
            <person name="Zhang Y.Z."/>
        </authorList>
    </citation>
    <scope>NUCLEOTIDE SEQUENCE [LARGE SCALE GENOMIC DNA]</scope>
    <source>
        <strain evidence="2 3">SM1222</strain>
    </source>
</reference>
<dbReference type="RefSeq" id="WP_087037314.1">
    <property type="nucleotide sequence ID" value="NZ_CP021377.1"/>
</dbReference>
<evidence type="ECO:0000313" key="3">
    <source>
        <dbReference type="Proteomes" id="UP000243937"/>
    </source>
</evidence>
<evidence type="ECO:0000313" key="2">
    <source>
        <dbReference type="EMBL" id="ART83117.1"/>
    </source>
</evidence>
<keyword evidence="1" id="KW-1133">Transmembrane helix</keyword>
<proteinExistence type="predicted"/>
<keyword evidence="1" id="KW-0472">Membrane</keyword>
<dbReference type="OrthoDB" id="8703192at2"/>
<evidence type="ECO:0008006" key="4">
    <source>
        <dbReference type="Google" id="ProtNLM"/>
    </source>
</evidence>
<sequence length="181" mass="20565">MRTLELDFHSRPQASLLGWSLLVVGILVVVVSLFYQWRLTTAIGVQQHELARAEQVLPGHNMANGTGTVALSVIQEAELKEIRRVSEQMNRPWEGLLTMLEKVSRENVSLLLLAPDAHKRQLRISAESRDLPSMLAFHRQLEQSDELSDVSLLSHEIVKSVAEQPIRFNLLATWEVNHEYP</sequence>
<evidence type="ECO:0000256" key="1">
    <source>
        <dbReference type="SAM" id="Phobius"/>
    </source>
</evidence>